<organism evidence="1">
    <name type="scientific">Trichophyton rubrum CBS 288.86</name>
    <dbReference type="NCBI Taxonomy" id="1215330"/>
    <lineage>
        <taxon>Eukaryota</taxon>
        <taxon>Fungi</taxon>
        <taxon>Dikarya</taxon>
        <taxon>Ascomycota</taxon>
        <taxon>Pezizomycotina</taxon>
        <taxon>Eurotiomycetes</taxon>
        <taxon>Eurotiomycetidae</taxon>
        <taxon>Onygenales</taxon>
        <taxon>Arthrodermataceae</taxon>
        <taxon>Trichophyton</taxon>
    </lineage>
</organism>
<proteinExistence type="predicted"/>
<dbReference type="AlphaFoldDB" id="A0A022WHG1"/>
<dbReference type="HOGENOM" id="CLU_2086508_0_0_1"/>
<reference evidence="1" key="1">
    <citation type="submission" date="2014-02" db="EMBL/GenBank/DDBJ databases">
        <title>The Genome Sequence of Trichophyton rubrum (morphotype fischeri) CBS 288.86.</title>
        <authorList>
            <consortium name="The Broad Institute Genomics Platform"/>
            <person name="Cuomo C.A."/>
            <person name="White T.C."/>
            <person name="Graser Y."/>
            <person name="Martinez-Rossi N."/>
            <person name="Heitman J."/>
            <person name="Young S.K."/>
            <person name="Zeng Q."/>
            <person name="Gargeya S."/>
            <person name="Abouelleil A."/>
            <person name="Alvarado L."/>
            <person name="Chapman S.B."/>
            <person name="Gainer-Dewar J."/>
            <person name="Goldberg J."/>
            <person name="Griggs A."/>
            <person name="Gujja S."/>
            <person name="Hansen M."/>
            <person name="Howarth C."/>
            <person name="Imamovic A."/>
            <person name="Larimer J."/>
            <person name="Martinez D."/>
            <person name="Murphy C."/>
            <person name="Pearson M.D."/>
            <person name="Persinoti G."/>
            <person name="Poon T."/>
            <person name="Priest M."/>
            <person name="Roberts A.D."/>
            <person name="Saif S."/>
            <person name="Shea T.D."/>
            <person name="Sykes S.N."/>
            <person name="Wortman J."/>
            <person name="Nusbaum C."/>
            <person name="Birren B."/>
        </authorList>
    </citation>
    <scope>NUCLEOTIDE SEQUENCE [LARGE SCALE GENOMIC DNA]</scope>
    <source>
        <strain evidence="1">CBS 288.86</strain>
    </source>
</reference>
<gene>
    <name evidence="1" type="ORF">H103_00021</name>
</gene>
<evidence type="ECO:0000313" key="1">
    <source>
        <dbReference type="EMBL" id="EZF57764.1"/>
    </source>
</evidence>
<dbReference type="EMBL" id="KK207672">
    <property type="protein sequence ID" value="EZF57764.1"/>
    <property type="molecule type" value="Genomic_DNA"/>
</dbReference>
<sequence>MAIGTGEFSWLQFPPRHAAEALPAHDIPANPHLSQAPVCHGASKGAILSEEMTVLFFSLLLTRCPTAYGPNLDGRFLFLLPAWNLRLLWVPDIRACLGRELSEGRLVSDSQRISTCV</sequence>
<dbReference type="Proteomes" id="UP000023758">
    <property type="component" value="Unassembled WGS sequence"/>
</dbReference>
<name>A0A022WHG1_TRIRU</name>
<protein>
    <submittedName>
        <fullName evidence="1">Uncharacterized protein</fullName>
    </submittedName>
</protein>
<accession>A0A022WHG1</accession>